<dbReference type="EMBL" id="JADCJZ010000001">
    <property type="protein sequence ID" value="MBE5023886.1"/>
    <property type="molecule type" value="Genomic_DNA"/>
</dbReference>
<name>A0ABR9QS23_9ACTN</name>
<accession>A0ABR9QS23</accession>
<evidence type="ECO:0008006" key="4">
    <source>
        <dbReference type="Google" id="ProtNLM"/>
    </source>
</evidence>
<dbReference type="Proteomes" id="UP001194273">
    <property type="component" value="Unassembled WGS sequence"/>
</dbReference>
<keyword evidence="1" id="KW-0812">Transmembrane</keyword>
<dbReference type="PROSITE" id="PS51257">
    <property type="entry name" value="PROKAR_LIPOPROTEIN"/>
    <property type="match status" value="1"/>
</dbReference>
<gene>
    <name evidence="2" type="ORF">INF26_03335</name>
</gene>
<feature type="transmembrane region" description="Helical" evidence="1">
    <location>
        <begin position="48"/>
        <end position="67"/>
    </location>
</feature>
<feature type="transmembrane region" description="Helical" evidence="1">
    <location>
        <begin position="16"/>
        <end position="36"/>
    </location>
</feature>
<dbReference type="RefSeq" id="WP_193529294.1">
    <property type="nucleotide sequence ID" value="NZ_JADCJZ010000001.1"/>
</dbReference>
<keyword evidence="1" id="KW-1133">Transmembrane helix</keyword>
<evidence type="ECO:0000313" key="3">
    <source>
        <dbReference type="Proteomes" id="UP001194273"/>
    </source>
</evidence>
<proteinExistence type="predicted"/>
<protein>
    <recommendedName>
        <fullName evidence="4">PH domain-containing protein</fullName>
    </recommendedName>
</protein>
<reference evidence="2 3" key="1">
    <citation type="submission" date="2020-10" db="EMBL/GenBank/DDBJ databases">
        <title>ChiBAC.</title>
        <authorList>
            <person name="Zenner C."/>
            <person name="Hitch T.C.A."/>
            <person name="Clavel T."/>
        </authorList>
    </citation>
    <scope>NUCLEOTIDE SEQUENCE [LARGE SCALE GENOMIC DNA]</scope>
    <source>
        <strain evidence="2 3">DSM 107455</strain>
    </source>
</reference>
<keyword evidence="3" id="KW-1185">Reference proteome</keyword>
<evidence type="ECO:0000256" key="1">
    <source>
        <dbReference type="SAM" id="Phobius"/>
    </source>
</evidence>
<evidence type="ECO:0000313" key="2">
    <source>
        <dbReference type="EMBL" id="MBE5023886.1"/>
    </source>
</evidence>
<sequence>MSKQTSGEALVIRAKVLLPAIYTFMGACLLLAGILALTQPLPHADNPIFMRVALSGLGIPFSIWILVSNVRKIYLRRNAIVIDEHGITDNTGGMAPGFIAWEEVEDVHLLKLKDDTYLCATPTDYVSWSARLRRGQRRLAQANLDAGFAPIRIQFKKATERYTAADGLAAVRRFHPEKVSKVRKPKY</sequence>
<keyword evidence="1" id="KW-0472">Membrane</keyword>
<dbReference type="InterPro" id="IPR048136">
    <property type="entry name" value="STM3941-like"/>
</dbReference>
<dbReference type="NCBIfam" id="NF041635">
    <property type="entry name" value="STM3941_fam"/>
    <property type="match status" value="1"/>
</dbReference>
<organism evidence="2 3">
    <name type="scientific">Thermophilibacter gallinarum</name>
    <dbReference type="NCBI Taxonomy" id="2779357"/>
    <lineage>
        <taxon>Bacteria</taxon>
        <taxon>Bacillati</taxon>
        <taxon>Actinomycetota</taxon>
        <taxon>Coriobacteriia</taxon>
        <taxon>Coriobacteriales</taxon>
        <taxon>Atopobiaceae</taxon>
        <taxon>Thermophilibacter</taxon>
    </lineage>
</organism>
<comment type="caution">
    <text evidence="2">The sequence shown here is derived from an EMBL/GenBank/DDBJ whole genome shotgun (WGS) entry which is preliminary data.</text>
</comment>